<evidence type="ECO:0000313" key="1">
    <source>
        <dbReference type="EMBL" id="OWF50301.1"/>
    </source>
</evidence>
<accession>A0A210QNK2</accession>
<comment type="caution">
    <text evidence="1">The sequence shown here is derived from an EMBL/GenBank/DDBJ whole genome shotgun (WGS) entry which is preliminary data.</text>
</comment>
<name>A0A210QNK2_MIZYE</name>
<sequence>MQEETQERIISRHAQMVNDLSDHIYKESEDWLKFTALVKAYMPPKAVKDNLQQIVDYLIQQQHISYGHYDKLYEVVFKINKAAADIIKKAESDIKAIQDGEWRQMNT</sequence>
<organism evidence="1 2">
    <name type="scientific">Mizuhopecten yessoensis</name>
    <name type="common">Japanese scallop</name>
    <name type="synonym">Patinopecten yessoensis</name>
    <dbReference type="NCBI Taxonomy" id="6573"/>
    <lineage>
        <taxon>Eukaryota</taxon>
        <taxon>Metazoa</taxon>
        <taxon>Spiralia</taxon>
        <taxon>Lophotrochozoa</taxon>
        <taxon>Mollusca</taxon>
        <taxon>Bivalvia</taxon>
        <taxon>Autobranchia</taxon>
        <taxon>Pteriomorphia</taxon>
        <taxon>Pectinida</taxon>
        <taxon>Pectinoidea</taxon>
        <taxon>Pectinidae</taxon>
        <taxon>Mizuhopecten</taxon>
    </lineage>
</organism>
<dbReference type="AlphaFoldDB" id="A0A210QNK2"/>
<dbReference type="OrthoDB" id="6156543at2759"/>
<dbReference type="EMBL" id="NEDP02002668">
    <property type="protein sequence ID" value="OWF50301.1"/>
    <property type="molecule type" value="Genomic_DNA"/>
</dbReference>
<proteinExistence type="predicted"/>
<protein>
    <submittedName>
        <fullName evidence="1">Uncharacterized protein</fullName>
    </submittedName>
</protein>
<dbReference type="Proteomes" id="UP000242188">
    <property type="component" value="Unassembled WGS sequence"/>
</dbReference>
<keyword evidence="2" id="KW-1185">Reference proteome</keyword>
<evidence type="ECO:0000313" key="2">
    <source>
        <dbReference type="Proteomes" id="UP000242188"/>
    </source>
</evidence>
<reference evidence="1 2" key="1">
    <citation type="journal article" date="2017" name="Nat. Ecol. Evol.">
        <title>Scallop genome provides insights into evolution of bilaterian karyotype and development.</title>
        <authorList>
            <person name="Wang S."/>
            <person name="Zhang J."/>
            <person name="Jiao W."/>
            <person name="Li J."/>
            <person name="Xun X."/>
            <person name="Sun Y."/>
            <person name="Guo X."/>
            <person name="Huan P."/>
            <person name="Dong B."/>
            <person name="Zhang L."/>
            <person name="Hu X."/>
            <person name="Sun X."/>
            <person name="Wang J."/>
            <person name="Zhao C."/>
            <person name="Wang Y."/>
            <person name="Wang D."/>
            <person name="Huang X."/>
            <person name="Wang R."/>
            <person name="Lv J."/>
            <person name="Li Y."/>
            <person name="Zhang Z."/>
            <person name="Liu B."/>
            <person name="Lu W."/>
            <person name="Hui Y."/>
            <person name="Liang J."/>
            <person name="Zhou Z."/>
            <person name="Hou R."/>
            <person name="Li X."/>
            <person name="Liu Y."/>
            <person name="Li H."/>
            <person name="Ning X."/>
            <person name="Lin Y."/>
            <person name="Zhao L."/>
            <person name="Xing Q."/>
            <person name="Dou J."/>
            <person name="Li Y."/>
            <person name="Mao J."/>
            <person name="Guo H."/>
            <person name="Dou H."/>
            <person name="Li T."/>
            <person name="Mu C."/>
            <person name="Jiang W."/>
            <person name="Fu Q."/>
            <person name="Fu X."/>
            <person name="Miao Y."/>
            <person name="Liu J."/>
            <person name="Yu Q."/>
            <person name="Li R."/>
            <person name="Liao H."/>
            <person name="Li X."/>
            <person name="Kong Y."/>
            <person name="Jiang Z."/>
            <person name="Chourrout D."/>
            <person name="Li R."/>
            <person name="Bao Z."/>
        </authorList>
    </citation>
    <scope>NUCLEOTIDE SEQUENCE [LARGE SCALE GENOMIC DNA]</scope>
    <source>
        <strain evidence="1 2">PY_sf001</strain>
    </source>
</reference>
<gene>
    <name evidence="1" type="ORF">KP79_PYT13489</name>
</gene>